<reference evidence="2" key="1">
    <citation type="journal article" date="2019" name="Int. J. Syst. Evol. Microbiol.">
        <title>The Global Catalogue of Microorganisms (GCM) 10K type strain sequencing project: providing services to taxonomists for standard genome sequencing and annotation.</title>
        <authorList>
            <consortium name="The Broad Institute Genomics Platform"/>
            <consortium name="The Broad Institute Genome Sequencing Center for Infectious Disease"/>
            <person name="Wu L."/>
            <person name="Ma J."/>
        </authorList>
    </citation>
    <scope>NUCLEOTIDE SEQUENCE [LARGE SCALE GENOMIC DNA]</scope>
    <source>
        <strain evidence="2">CCTCC AB 2013263</strain>
    </source>
</reference>
<proteinExistence type="predicted"/>
<name>A0ABV8AF54_9DEIO</name>
<dbReference type="EMBL" id="JBHRZF010000217">
    <property type="protein sequence ID" value="MFC3862892.1"/>
    <property type="molecule type" value="Genomic_DNA"/>
</dbReference>
<evidence type="ECO:0000313" key="2">
    <source>
        <dbReference type="Proteomes" id="UP001595748"/>
    </source>
</evidence>
<protein>
    <submittedName>
        <fullName evidence="1">Uncharacterized protein</fullName>
    </submittedName>
</protein>
<evidence type="ECO:0000313" key="1">
    <source>
        <dbReference type="EMBL" id="MFC3862892.1"/>
    </source>
</evidence>
<dbReference type="Proteomes" id="UP001595748">
    <property type="component" value="Unassembled WGS sequence"/>
</dbReference>
<keyword evidence="2" id="KW-1185">Reference proteome</keyword>
<sequence length="65" mass="7676">MIAWLDLYVESDPHPRRFDSPATARAYLLKIERLSEEAADHLIQYGRVEPPLSRREYRLNPLSHD</sequence>
<comment type="caution">
    <text evidence="1">The sequence shown here is derived from an EMBL/GenBank/DDBJ whole genome shotgun (WGS) entry which is preliminary data.</text>
</comment>
<gene>
    <name evidence="1" type="ORF">ACFOPQ_19185</name>
</gene>
<accession>A0ABV8AF54</accession>
<dbReference type="RefSeq" id="WP_380080829.1">
    <property type="nucleotide sequence ID" value="NZ_JBHRZF010000217.1"/>
</dbReference>
<organism evidence="1 2">
    <name type="scientific">Deinococcus antarcticus</name>
    <dbReference type="NCBI Taxonomy" id="1298767"/>
    <lineage>
        <taxon>Bacteria</taxon>
        <taxon>Thermotogati</taxon>
        <taxon>Deinococcota</taxon>
        <taxon>Deinococci</taxon>
        <taxon>Deinococcales</taxon>
        <taxon>Deinococcaceae</taxon>
        <taxon>Deinococcus</taxon>
    </lineage>
</organism>